<dbReference type="InterPro" id="IPR000719">
    <property type="entry name" value="Prot_kinase_dom"/>
</dbReference>
<dbReference type="OrthoDB" id="310905at2759"/>
<reference evidence="2" key="1">
    <citation type="submission" date="2021-01" db="EMBL/GenBank/DDBJ databases">
        <authorList>
            <consortium name="Genoscope - CEA"/>
            <person name="William W."/>
        </authorList>
    </citation>
    <scope>NUCLEOTIDE SEQUENCE</scope>
</reference>
<dbReference type="CDD" id="cd14014">
    <property type="entry name" value="STKc_PknB_like"/>
    <property type="match status" value="1"/>
</dbReference>
<dbReference type="Proteomes" id="UP000683925">
    <property type="component" value="Unassembled WGS sequence"/>
</dbReference>
<dbReference type="Pfam" id="PF00069">
    <property type="entry name" value="Pkinase"/>
    <property type="match status" value="1"/>
</dbReference>
<dbReference type="InterPro" id="IPR001245">
    <property type="entry name" value="Ser-Thr/Tyr_kinase_cat_dom"/>
</dbReference>
<dbReference type="PROSITE" id="PS50011">
    <property type="entry name" value="PROTEIN_KINASE_DOM"/>
    <property type="match status" value="2"/>
</dbReference>
<feature type="domain" description="Protein kinase" evidence="1">
    <location>
        <begin position="22"/>
        <end position="301"/>
    </location>
</feature>
<dbReference type="AlphaFoldDB" id="A0A8S1UEI9"/>
<dbReference type="GO" id="GO:0005634">
    <property type="term" value="C:nucleus"/>
    <property type="evidence" value="ECO:0007669"/>
    <property type="project" value="TreeGrafter"/>
</dbReference>
<dbReference type="PANTHER" id="PTHR44167:SF24">
    <property type="entry name" value="SERINE_THREONINE-PROTEIN KINASE CHK2"/>
    <property type="match status" value="1"/>
</dbReference>
<name>A0A8S1UEI9_PAROT</name>
<proteinExistence type="predicted"/>
<keyword evidence="3" id="KW-1185">Reference proteome</keyword>
<evidence type="ECO:0000259" key="1">
    <source>
        <dbReference type="PROSITE" id="PS50011"/>
    </source>
</evidence>
<dbReference type="GO" id="GO:0004674">
    <property type="term" value="F:protein serine/threonine kinase activity"/>
    <property type="evidence" value="ECO:0007669"/>
    <property type="project" value="TreeGrafter"/>
</dbReference>
<dbReference type="OMA" id="YEPLFNC"/>
<protein>
    <recommendedName>
        <fullName evidence="1">Protein kinase domain-containing protein</fullName>
    </recommendedName>
</protein>
<comment type="caution">
    <text evidence="2">The sequence shown here is derived from an EMBL/GenBank/DDBJ whole genome shotgun (WGS) entry which is preliminary data.</text>
</comment>
<dbReference type="GO" id="GO:0005524">
    <property type="term" value="F:ATP binding"/>
    <property type="evidence" value="ECO:0007669"/>
    <property type="project" value="InterPro"/>
</dbReference>
<dbReference type="GO" id="GO:0005737">
    <property type="term" value="C:cytoplasm"/>
    <property type="evidence" value="ECO:0007669"/>
    <property type="project" value="TreeGrafter"/>
</dbReference>
<dbReference type="SMART" id="SM00220">
    <property type="entry name" value="S_TKc"/>
    <property type="match status" value="1"/>
</dbReference>
<dbReference type="PANTHER" id="PTHR44167">
    <property type="entry name" value="OVARIAN-SPECIFIC SERINE/THREONINE-PROTEIN KINASE LOK-RELATED"/>
    <property type="match status" value="1"/>
</dbReference>
<accession>A0A8S1UEI9</accession>
<dbReference type="EMBL" id="CAJJDP010000042">
    <property type="protein sequence ID" value="CAD8162774.1"/>
    <property type="molecule type" value="Genomic_DNA"/>
</dbReference>
<dbReference type="Pfam" id="PF07714">
    <property type="entry name" value="PK_Tyr_Ser-Thr"/>
    <property type="match status" value="1"/>
</dbReference>
<sequence length="719" mass="83558">MIKFFCNQIIKSQTKDYLDRQFVIVKELASDTNGAIYEAKGQSSSYRSNVALKISYNMKEQEEKYVDWLIQQQANNTQLIKFYEKIEQKQYKLTIMELGVCNLYEYLKANKKSNSDKFKIFIQTLKAIKYLNENDYICEDIKTKNYVQVQNTFKLTGSGYKKRLQLMNQQFSNNQSQKIYDFGPLIYLFFEIYLGEQFFQVQNASEINGIKYDWMSKLPLNQRQDITELIRQLLKDPDGLSYEQAYQKYTNLKSFFTEKNEFKSQVEPRQSQQLPNGNYTKSSVIQVLDVPTNEFPKRKFILTHQLGVGGEGVVFKATPINQTAYQTDVAVKIQNSIKNNELNFIQDLIRYQRNVEPQSIKKSNLIKLHELYQLNNKLLIVMELGGKNLYNYLTDKKSSTDNEKLQICQQITQGIAFLHEKEIFHRDIKPENFIQCGNIFKLIDFGLIKNNGQNTRLTKMVGTPLYQAPEVITGSDDYSSSVDIWSLGCLFYEIFKYEPLFNCTTIDQVKKAIELHCKNQDSLNNQIDQLQIKQELKNLIKEMVHPIPHMRPTIITVLKQIQPPVPITQSIIPKNPTLEQFQPQKAKGLEEIKLQSAIKDYLISLMKKSNHSIGGLIAKDQEEMIQTISNQTITNLNKELENQLKTKQINFSKKLATKIQMIPPEHYQNKTVDDDQPNFDSEIQGNHSKIQPNILGNNKQNKIMQNGLEKSVINPQPKY</sequence>
<gene>
    <name evidence="2" type="ORF">POCTA_138.1.T0420123</name>
</gene>
<dbReference type="GO" id="GO:0044773">
    <property type="term" value="P:mitotic DNA damage checkpoint signaling"/>
    <property type="evidence" value="ECO:0007669"/>
    <property type="project" value="TreeGrafter"/>
</dbReference>
<feature type="domain" description="Protein kinase" evidence="1">
    <location>
        <begin position="300"/>
        <end position="565"/>
    </location>
</feature>
<evidence type="ECO:0000313" key="2">
    <source>
        <dbReference type="EMBL" id="CAD8162774.1"/>
    </source>
</evidence>
<organism evidence="2 3">
    <name type="scientific">Paramecium octaurelia</name>
    <dbReference type="NCBI Taxonomy" id="43137"/>
    <lineage>
        <taxon>Eukaryota</taxon>
        <taxon>Sar</taxon>
        <taxon>Alveolata</taxon>
        <taxon>Ciliophora</taxon>
        <taxon>Intramacronucleata</taxon>
        <taxon>Oligohymenophorea</taxon>
        <taxon>Peniculida</taxon>
        <taxon>Parameciidae</taxon>
        <taxon>Paramecium</taxon>
    </lineage>
</organism>
<evidence type="ECO:0000313" key="3">
    <source>
        <dbReference type="Proteomes" id="UP000683925"/>
    </source>
</evidence>